<comment type="caution">
    <text evidence="3">The sequence shown here is derived from an EMBL/GenBank/DDBJ whole genome shotgun (WGS) entry which is preliminary data.</text>
</comment>
<dbReference type="EMBL" id="BMMM01000010">
    <property type="protein sequence ID" value="GGN75026.1"/>
    <property type="molecule type" value="Genomic_DNA"/>
</dbReference>
<sequence>MWLDFTDTAGRPVAEPEEAIDGSLYVPHGPRDAEGRVATTVVYNPAHPEQAQVAGALDQGALDLARRHWVALTLALVLLGAGISSGIAAWPQRTGR</sequence>
<protein>
    <submittedName>
        <fullName evidence="3">Uncharacterized protein</fullName>
    </submittedName>
</protein>
<evidence type="ECO:0000313" key="3">
    <source>
        <dbReference type="EMBL" id="GGN75026.1"/>
    </source>
</evidence>
<evidence type="ECO:0000313" key="4">
    <source>
        <dbReference type="Proteomes" id="UP000600365"/>
    </source>
</evidence>
<evidence type="ECO:0000256" key="1">
    <source>
        <dbReference type="SAM" id="MobiDB-lite"/>
    </source>
</evidence>
<dbReference type="AlphaFoldDB" id="A0A918D6K5"/>
<keyword evidence="2" id="KW-0812">Transmembrane</keyword>
<dbReference type="Proteomes" id="UP000600365">
    <property type="component" value="Unassembled WGS sequence"/>
</dbReference>
<keyword evidence="2" id="KW-0472">Membrane</keyword>
<proteinExistence type="predicted"/>
<dbReference type="RefSeq" id="WP_189188716.1">
    <property type="nucleotide sequence ID" value="NZ_BMMM01000010.1"/>
</dbReference>
<evidence type="ECO:0000256" key="2">
    <source>
        <dbReference type="SAM" id="Phobius"/>
    </source>
</evidence>
<feature type="transmembrane region" description="Helical" evidence="2">
    <location>
        <begin position="69"/>
        <end position="90"/>
    </location>
</feature>
<keyword evidence="4" id="KW-1185">Reference proteome</keyword>
<gene>
    <name evidence="3" type="ORF">GCM10011579_054710</name>
</gene>
<name>A0A918D6K5_9ACTN</name>
<accession>A0A918D6K5</accession>
<organism evidence="3 4">
    <name type="scientific">Streptomyces albiflavescens</name>
    <dbReference type="NCBI Taxonomy" id="1623582"/>
    <lineage>
        <taxon>Bacteria</taxon>
        <taxon>Bacillati</taxon>
        <taxon>Actinomycetota</taxon>
        <taxon>Actinomycetes</taxon>
        <taxon>Kitasatosporales</taxon>
        <taxon>Streptomycetaceae</taxon>
        <taxon>Streptomyces</taxon>
    </lineage>
</organism>
<reference evidence="3 4" key="1">
    <citation type="journal article" date="2014" name="Int. J. Syst. Evol. Microbiol.">
        <title>Complete genome sequence of Corynebacterium casei LMG S-19264T (=DSM 44701T), isolated from a smear-ripened cheese.</title>
        <authorList>
            <consortium name="US DOE Joint Genome Institute (JGI-PGF)"/>
            <person name="Walter F."/>
            <person name="Albersmeier A."/>
            <person name="Kalinowski J."/>
            <person name="Ruckert C."/>
        </authorList>
    </citation>
    <scope>NUCLEOTIDE SEQUENCE [LARGE SCALE GENOMIC DNA]</scope>
    <source>
        <strain evidence="3 4">CGMCC 4.7111</strain>
    </source>
</reference>
<feature type="region of interest" description="Disordered" evidence="1">
    <location>
        <begin position="1"/>
        <end position="27"/>
    </location>
</feature>
<keyword evidence="2" id="KW-1133">Transmembrane helix</keyword>